<protein>
    <submittedName>
        <fullName evidence="2">Uncharacterized protein</fullName>
    </submittedName>
</protein>
<keyword evidence="1" id="KW-0472">Membrane</keyword>
<sequence length="234" mass="25513">MSVSLPQFGQLIPGLCRGDHGLLNQWLTHKPRGLLATTIPCIILGCASYGFSMGLWHGGLMASYVAIKFPLLLFFTLLVNGLINGLLAQVLDSGISIRQSLQFLLTGFATMAIILGALSPITLALAFQAPHPHETGASDFHAASLLLHTLLIAYAGIISHATLLGFLKHFCTSPQAALQTFFAWLLGNLFVGAQLSWVLRPFFGSPNLAVAFLRDDPFRGTFYETVWRSFQHFL</sequence>
<feature type="transmembrane region" description="Helical" evidence="1">
    <location>
        <begin position="33"/>
        <end position="51"/>
    </location>
</feature>
<feature type="transmembrane region" description="Helical" evidence="1">
    <location>
        <begin position="103"/>
        <end position="125"/>
    </location>
</feature>
<accession>A0ABW4ZDB2</accession>
<proteinExistence type="predicted"/>
<evidence type="ECO:0000256" key="1">
    <source>
        <dbReference type="SAM" id="Phobius"/>
    </source>
</evidence>
<organism evidence="2 3">
    <name type="scientific">Rubritalea tangerina</name>
    <dbReference type="NCBI Taxonomy" id="430798"/>
    <lineage>
        <taxon>Bacteria</taxon>
        <taxon>Pseudomonadati</taxon>
        <taxon>Verrucomicrobiota</taxon>
        <taxon>Verrucomicrobiia</taxon>
        <taxon>Verrucomicrobiales</taxon>
        <taxon>Rubritaleaceae</taxon>
        <taxon>Rubritalea</taxon>
    </lineage>
</organism>
<keyword evidence="3" id="KW-1185">Reference proteome</keyword>
<feature type="transmembrane region" description="Helical" evidence="1">
    <location>
        <begin position="71"/>
        <end position="91"/>
    </location>
</feature>
<dbReference type="RefSeq" id="WP_377088948.1">
    <property type="nucleotide sequence ID" value="NZ_JBHSJL010000014.1"/>
</dbReference>
<name>A0ABW4ZDB2_9BACT</name>
<feature type="transmembrane region" description="Helical" evidence="1">
    <location>
        <begin position="145"/>
        <end position="166"/>
    </location>
</feature>
<evidence type="ECO:0000313" key="2">
    <source>
        <dbReference type="EMBL" id="MFD2159986.1"/>
    </source>
</evidence>
<keyword evidence="1" id="KW-1133">Transmembrane helix</keyword>
<feature type="transmembrane region" description="Helical" evidence="1">
    <location>
        <begin position="178"/>
        <end position="199"/>
    </location>
</feature>
<reference evidence="3" key="1">
    <citation type="journal article" date="2019" name="Int. J. Syst. Evol. Microbiol.">
        <title>The Global Catalogue of Microorganisms (GCM) 10K type strain sequencing project: providing services to taxonomists for standard genome sequencing and annotation.</title>
        <authorList>
            <consortium name="The Broad Institute Genomics Platform"/>
            <consortium name="The Broad Institute Genome Sequencing Center for Infectious Disease"/>
            <person name="Wu L."/>
            <person name="Ma J."/>
        </authorList>
    </citation>
    <scope>NUCLEOTIDE SEQUENCE [LARGE SCALE GENOMIC DNA]</scope>
    <source>
        <strain evidence="3">CCUG 57942</strain>
    </source>
</reference>
<dbReference type="EMBL" id="JBHUJB010000061">
    <property type="protein sequence ID" value="MFD2159986.1"/>
    <property type="molecule type" value="Genomic_DNA"/>
</dbReference>
<comment type="caution">
    <text evidence="2">The sequence shown here is derived from an EMBL/GenBank/DDBJ whole genome shotgun (WGS) entry which is preliminary data.</text>
</comment>
<keyword evidence="1" id="KW-0812">Transmembrane</keyword>
<dbReference type="Proteomes" id="UP001597389">
    <property type="component" value="Unassembled WGS sequence"/>
</dbReference>
<evidence type="ECO:0000313" key="3">
    <source>
        <dbReference type="Proteomes" id="UP001597389"/>
    </source>
</evidence>
<gene>
    <name evidence="2" type="ORF">ACFSW8_13845</name>
</gene>